<evidence type="ECO:0000259" key="7">
    <source>
        <dbReference type="Pfam" id="PF00107"/>
    </source>
</evidence>
<dbReference type="GO" id="GO:0008270">
    <property type="term" value="F:zinc ion binding"/>
    <property type="evidence" value="ECO:0007669"/>
    <property type="project" value="InterPro"/>
</dbReference>
<dbReference type="SUPFAM" id="SSF50129">
    <property type="entry name" value="GroES-like"/>
    <property type="match status" value="2"/>
</dbReference>
<name>A0A0F6QX86_9CORY</name>
<evidence type="ECO:0000313" key="9">
    <source>
        <dbReference type="EMBL" id="AKE38538.1"/>
    </source>
</evidence>
<dbReference type="PROSITE" id="PS00059">
    <property type="entry name" value="ADH_ZINC"/>
    <property type="match status" value="1"/>
</dbReference>
<evidence type="ECO:0000313" key="10">
    <source>
        <dbReference type="Proteomes" id="UP000033566"/>
    </source>
</evidence>
<evidence type="ECO:0000256" key="2">
    <source>
        <dbReference type="ARBA" id="ARBA00022723"/>
    </source>
</evidence>
<keyword evidence="5" id="KW-0520">NAD</keyword>
<dbReference type="InterPro" id="IPR036291">
    <property type="entry name" value="NAD(P)-bd_dom_sf"/>
</dbReference>
<reference evidence="9 10" key="1">
    <citation type="journal article" date="2015" name="Genome Announc.">
        <title>Complete Genome Sequence of Corynebacterium camporealensis DSM 44610, Isolated from the Milk of a Manchega Sheep with Subclinical Mastitis.</title>
        <authorList>
            <person name="Ruckert C."/>
            <person name="Albersmeier A."/>
            <person name="Winkler A."/>
            <person name="Tauch A."/>
        </authorList>
    </citation>
    <scope>NUCLEOTIDE SEQUENCE [LARGE SCALE GENOMIC DNA]</scope>
    <source>
        <strain evidence="9 10">DSM 44610</strain>
    </source>
</reference>
<organism evidence="9 10">
    <name type="scientific">Corynebacterium camporealensis</name>
    <dbReference type="NCBI Taxonomy" id="161896"/>
    <lineage>
        <taxon>Bacteria</taxon>
        <taxon>Bacillati</taxon>
        <taxon>Actinomycetota</taxon>
        <taxon>Actinomycetes</taxon>
        <taxon>Mycobacteriales</taxon>
        <taxon>Corynebacteriaceae</taxon>
        <taxon>Corynebacterium</taxon>
    </lineage>
</organism>
<evidence type="ECO:0000256" key="5">
    <source>
        <dbReference type="ARBA" id="ARBA00023027"/>
    </source>
</evidence>
<evidence type="ECO:0000256" key="1">
    <source>
        <dbReference type="ARBA" id="ARBA00008072"/>
    </source>
</evidence>
<sequence length="373" mass="39401">MSEKSIKIRGAVLETLGAPRPYAESRPLNVQELELDAPGPNEVLVKIAASGVCHSDLSVVNNNRPRPLPMLLGHESAGFVEAVGEGVDDLEIGQQVVFTFLPRCGECRECKTDGQMPCSVGTIYNEEGSLMRGTRRLHRDGEQVHHHVGVSCFATHAVAARESLVPIGNDVPSDIAAVFGCAILTGGGAVLNEIKPGPEDTVAVVGIGGVGMAAIITAVGLGVKKVVGIDMQESKRQTALELGADEVYSPQEAEEQGLVFDGVIEAAGHPKALETAFKVTRAGGITATVGLPAPNSQIVIDPLVVTAQARRLHGSYLGSSVPSKDIPKYEQLWREGKLNAEGLISSHIKLDEINEAMDALSDGTVLRQIITFD</sequence>
<dbReference type="InterPro" id="IPR002328">
    <property type="entry name" value="ADH_Zn_CS"/>
</dbReference>
<dbReference type="Gene3D" id="3.40.50.720">
    <property type="entry name" value="NAD(P)-binding Rossmann-like Domain"/>
    <property type="match status" value="1"/>
</dbReference>
<evidence type="ECO:0000256" key="6">
    <source>
        <dbReference type="RuleBase" id="RU361277"/>
    </source>
</evidence>
<dbReference type="AlphaFoldDB" id="A0A0F6QX86"/>
<dbReference type="EC" id="1.1.1.1" evidence="9"/>
<dbReference type="PATRIC" id="fig|161896.4.peg.548"/>
<feature type="domain" description="Alcohol dehydrogenase-like N-terminal" evidence="8">
    <location>
        <begin position="39"/>
        <end position="166"/>
    </location>
</feature>
<dbReference type="GO" id="GO:0051903">
    <property type="term" value="F:S-(hydroxymethyl)glutathione dehydrogenase [NAD(P)+] activity"/>
    <property type="evidence" value="ECO:0007669"/>
    <property type="project" value="TreeGrafter"/>
</dbReference>
<dbReference type="STRING" id="161896.UL81_02785"/>
<keyword evidence="2 6" id="KW-0479">Metal-binding</keyword>
<dbReference type="SUPFAM" id="SSF51735">
    <property type="entry name" value="NAD(P)-binding Rossmann-fold domains"/>
    <property type="match status" value="1"/>
</dbReference>
<dbReference type="GO" id="GO:0004022">
    <property type="term" value="F:alcohol dehydrogenase (NAD+) activity"/>
    <property type="evidence" value="ECO:0007669"/>
    <property type="project" value="UniProtKB-EC"/>
</dbReference>
<gene>
    <name evidence="9" type="primary">adhC</name>
    <name evidence="9" type="ORF">UL81_02785</name>
</gene>
<accession>A0A0F6QX86</accession>
<feature type="domain" description="Alcohol dehydrogenase-like C-terminal" evidence="7">
    <location>
        <begin position="209"/>
        <end position="330"/>
    </location>
</feature>
<dbReference type="HOGENOM" id="CLU_026673_14_1_11"/>
<protein>
    <submittedName>
        <fullName evidence="9">Zn-dependent alcohol dehydrogenase, class III</fullName>
        <ecNumber evidence="9">1.1.1.1</ecNumber>
    </submittedName>
</protein>
<dbReference type="PANTHER" id="PTHR43880:SF12">
    <property type="entry name" value="ALCOHOL DEHYDROGENASE CLASS-3"/>
    <property type="match status" value="1"/>
</dbReference>
<dbReference type="EMBL" id="CP011311">
    <property type="protein sequence ID" value="AKE38538.1"/>
    <property type="molecule type" value="Genomic_DNA"/>
</dbReference>
<dbReference type="GO" id="GO:0005829">
    <property type="term" value="C:cytosol"/>
    <property type="evidence" value="ECO:0007669"/>
    <property type="project" value="TreeGrafter"/>
</dbReference>
<dbReference type="InterPro" id="IPR013154">
    <property type="entry name" value="ADH-like_N"/>
</dbReference>
<keyword evidence="4 9" id="KW-0560">Oxidoreductase</keyword>
<evidence type="ECO:0000256" key="4">
    <source>
        <dbReference type="ARBA" id="ARBA00023002"/>
    </source>
</evidence>
<evidence type="ECO:0000259" key="8">
    <source>
        <dbReference type="Pfam" id="PF08240"/>
    </source>
</evidence>
<dbReference type="Gene3D" id="3.90.180.10">
    <property type="entry name" value="Medium-chain alcohol dehydrogenases, catalytic domain"/>
    <property type="match status" value="1"/>
</dbReference>
<dbReference type="GO" id="GO:0046294">
    <property type="term" value="P:formaldehyde catabolic process"/>
    <property type="evidence" value="ECO:0007669"/>
    <property type="project" value="TreeGrafter"/>
</dbReference>
<dbReference type="InterPro" id="IPR013149">
    <property type="entry name" value="ADH-like_C"/>
</dbReference>
<dbReference type="Pfam" id="PF00107">
    <property type="entry name" value="ADH_zinc_N"/>
    <property type="match status" value="1"/>
</dbReference>
<dbReference type="InterPro" id="IPR011032">
    <property type="entry name" value="GroES-like_sf"/>
</dbReference>
<keyword evidence="10" id="KW-1185">Reference proteome</keyword>
<dbReference type="KEGG" id="ccj:UL81_02785"/>
<keyword evidence="3 6" id="KW-0862">Zinc</keyword>
<comment type="similarity">
    <text evidence="1 6">Belongs to the zinc-containing alcohol dehydrogenase family.</text>
</comment>
<dbReference type="PANTHER" id="PTHR43880">
    <property type="entry name" value="ALCOHOL DEHYDROGENASE"/>
    <property type="match status" value="1"/>
</dbReference>
<proteinExistence type="inferred from homology"/>
<comment type="cofactor">
    <cofactor evidence="6">
        <name>Zn(2+)</name>
        <dbReference type="ChEBI" id="CHEBI:29105"/>
    </cofactor>
</comment>
<dbReference type="Proteomes" id="UP000033566">
    <property type="component" value="Chromosome"/>
</dbReference>
<evidence type="ECO:0000256" key="3">
    <source>
        <dbReference type="ARBA" id="ARBA00022833"/>
    </source>
</evidence>
<dbReference type="Pfam" id="PF08240">
    <property type="entry name" value="ADH_N"/>
    <property type="match status" value="1"/>
</dbReference>